<sequence>MTRSSIRANYERPLEFERGRIIGLKESGSANWRIARHTVAITATHCQSRLRRFLARSGWNHADWERIAFREEFHFQPYTEDHRRRVWRRPVPWPYFSEDKARPHVARVAINCLTACQTLPWQPRSTDLSSIEHVWDMMGRRQHPPGNVDDLA</sequence>
<organism evidence="1 2">
    <name type="scientific">Trichonephila clavipes</name>
    <name type="common">Golden silk orbweaver</name>
    <name type="synonym">Nephila clavipes</name>
    <dbReference type="NCBI Taxonomy" id="2585209"/>
    <lineage>
        <taxon>Eukaryota</taxon>
        <taxon>Metazoa</taxon>
        <taxon>Ecdysozoa</taxon>
        <taxon>Arthropoda</taxon>
        <taxon>Chelicerata</taxon>
        <taxon>Arachnida</taxon>
        <taxon>Araneae</taxon>
        <taxon>Araneomorphae</taxon>
        <taxon>Entelegynae</taxon>
        <taxon>Araneoidea</taxon>
        <taxon>Nephilidae</taxon>
        <taxon>Trichonephila</taxon>
    </lineage>
</organism>
<keyword evidence="2" id="KW-1185">Reference proteome</keyword>
<gene>
    <name evidence="1" type="ORF">TNCV_985791</name>
</gene>
<dbReference type="EMBL" id="BMAU01021324">
    <property type="protein sequence ID" value="GFY13807.1"/>
    <property type="molecule type" value="Genomic_DNA"/>
</dbReference>
<dbReference type="InterPro" id="IPR036397">
    <property type="entry name" value="RNaseH_sf"/>
</dbReference>
<evidence type="ECO:0000313" key="2">
    <source>
        <dbReference type="Proteomes" id="UP000887159"/>
    </source>
</evidence>
<name>A0A8X6VCZ1_TRICX</name>
<accession>A0A8X6VCZ1</accession>
<comment type="caution">
    <text evidence="1">The sequence shown here is derived from an EMBL/GenBank/DDBJ whole genome shotgun (WGS) entry which is preliminary data.</text>
</comment>
<evidence type="ECO:0000313" key="1">
    <source>
        <dbReference type="EMBL" id="GFY13807.1"/>
    </source>
</evidence>
<proteinExistence type="predicted"/>
<reference evidence="1" key="1">
    <citation type="submission" date="2020-08" db="EMBL/GenBank/DDBJ databases">
        <title>Multicomponent nature underlies the extraordinary mechanical properties of spider dragline silk.</title>
        <authorList>
            <person name="Kono N."/>
            <person name="Nakamura H."/>
            <person name="Mori M."/>
            <person name="Yoshida Y."/>
            <person name="Ohtoshi R."/>
            <person name="Malay A.D."/>
            <person name="Moran D.A.P."/>
            <person name="Tomita M."/>
            <person name="Numata K."/>
            <person name="Arakawa K."/>
        </authorList>
    </citation>
    <scope>NUCLEOTIDE SEQUENCE</scope>
</reference>
<dbReference type="AlphaFoldDB" id="A0A8X6VCZ1"/>
<dbReference type="Proteomes" id="UP000887159">
    <property type="component" value="Unassembled WGS sequence"/>
</dbReference>
<dbReference type="GO" id="GO:0003676">
    <property type="term" value="F:nucleic acid binding"/>
    <property type="evidence" value="ECO:0007669"/>
    <property type="project" value="InterPro"/>
</dbReference>
<protein>
    <submittedName>
        <fullName evidence="1">Transposable element Tc1 transposase</fullName>
    </submittedName>
</protein>
<dbReference type="Gene3D" id="3.30.420.10">
    <property type="entry name" value="Ribonuclease H-like superfamily/Ribonuclease H"/>
    <property type="match status" value="1"/>
</dbReference>